<protein>
    <submittedName>
        <fullName evidence="1">Glycine betaine/proline transport system permease protein</fullName>
    </submittedName>
</protein>
<organism evidence="1 2">
    <name type="scientific">Arthrobacter nitrophenolicus</name>
    <dbReference type="NCBI Taxonomy" id="683150"/>
    <lineage>
        <taxon>Bacteria</taxon>
        <taxon>Bacillati</taxon>
        <taxon>Actinomycetota</taxon>
        <taxon>Actinomycetes</taxon>
        <taxon>Micrococcales</taxon>
        <taxon>Micrococcaceae</taxon>
        <taxon>Arthrobacter</taxon>
    </lineage>
</organism>
<reference evidence="1" key="1">
    <citation type="submission" date="2024-06" db="EMBL/GenBank/DDBJ databases">
        <title>Genomic Encyclopedia of Type Strains, Phase IV (KMG-IV): sequencing the most valuable type-strain genomes for metagenomic binning, comparative biology and taxonomic classification.</title>
        <authorList>
            <person name="Goeker M."/>
        </authorList>
    </citation>
    <scope>NUCLEOTIDE SEQUENCE</scope>
    <source>
        <strain evidence="1">SJCon</strain>
    </source>
</reference>
<gene>
    <name evidence="1" type="ORF">ABIC98_002679</name>
</gene>
<keyword evidence="2" id="KW-1185">Reference proteome</keyword>
<comment type="caution">
    <text evidence="1">The sequence shown here is derived from an EMBL/GenBank/DDBJ whole genome shotgun (WGS) entry which is preliminary data.</text>
</comment>
<accession>A0ACC6TGY7</accession>
<dbReference type="EMBL" id="JBEPNJ010000010">
    <property type="protein sequence ID" value="MET3773019.1"/>
    <property type="molecule type" value="Genomic_DNA"/>
</dbReference>
<evidence type="ECO:0000313" key="1">
    <source>
        <dbReference type="EMBL" id="MET3773019.1"/>
    </source>
</evidence>
<name>A0ACC6TGY7_9MICC</name>
<sequence>MTKIAPEQETPRAEMQEVETKKSRTRRELNHVVSGLKPPYSSRARRVALYLGLLVAVLSVSSVVGQQFPTSFRVPFGSATEAVFEWGVDHLAWLYEPVAESLEDVLVSMQFMLVDLPAPLLALLLIGIAYARCGPLIAGLLTVALGFVISVGLWDETLQTLVLMVVAVVIAVILGILIGVAAQMNRRFEAFVLIALDAMQTFPVFAYLVPIVFIFGPGNTGALIVTIIWALPPVTRMTILGIKTVPSESIEAATSCGSTGWQILRNVQIPLARPSIMAGVNQTVMFAMSMAIVAAMIGAGGLGQSVWGSLTRLAFGQALEAGIALVLFAIVLDRVTGQGKKSTGHGLFSDFRTLVTTTGAERPALVKRAFQQHRRTILTAAVLFAGTIYISMVPALRFANFETPPESLRLSFADPVDQAVDWLNLNLGFILDVVVDGIQGYVLNGVTALLLAIPWPTVFFVVVGASLLLRGIRGAALAAAGLLGIGVLGMWEAAAITLGIAGAAVLVALFIGLPIGAVMSRSIKLERTIRPVLDVMQTLPVFLFVIPIVVVLGTGAVAGLLATVLYCLPPVIRLTNVALRGVDSETVEAATSTGATVWQLLRTVKIPLGMPTIMIGINQAIILSLAMAVVSAFIGTPGLGQALLTGVVTARLDLGIEAGVAMFLLAVVVDRLVTGVNRKIQAHSHLVPA</sequence>
<dbReference type="Proteomes" id="UP001549207">
    <property type="component" value="Unassembled WGS sequence"/>
</dbReference>
<proteinExistence type="predicted"/>
<evidence type="ECO:0000313" key="2">
    <source>
        <dbReference type="Proteomes" id="UP001549207"/>
    </source>
</evidence>